<evidence type="ECO:0000313" key="3">
    <source>
        <dbReference type="Proteomes" id="UP000316603"/>
    </source>
</evidence>
<gene>
    <name evidence="2" type="ORF">FHX78_12116</name>
</gene>
<evidence type="ECO:0000256" key="1">
    <source>
        <dbReference type="SAM" id="MobiDB-lite"/>
    </source>
</evidence>
<proteinExistence type="predicted"/>
<dbReference type="Proteomes" id="UP000316603">
    <property type="component" value="Unassembled WGS sequence"/>
</dbReference>
<dbReference type="AlphaFoldDB" id="A0A561SGU3"/>
<accession>A0A561SGU3</accession>
<sequence>MPNAAERGADPEAARPEPGPPDGRSTVHTPYAVTTTALAAIAAVTWTVSSYTTDPTAKAANATVATAASLGATVFGIKAFTPAATAATRRAQEIVQGLPFHQREQAAAPGAAAAPAR</sequence>
<evidence type="ECO:0000313" key="2">
    <source>
        <dbReference type="EMBL" id="TWF74084.1"/>
    </source>
</evidence>
<reference evidence="2 3" key="1">
    <citation type="submission" date="2019-06" db="EMBL/GenBank/DDBJ databases">
        <title>Sequencing the genomes of 1000 actinobacteria strains.</title>
        <authorList>
            <person name="Klenk H.-P."/>
        </authorList>
    </citation>
    <scope>NUCLEOTIDE SEQUENCE [LARGE SCALE GENOMIC DNA]</scope>
    <source>
        <strain evidence="2 3">DSM 41695</strain>
    </source>
</reference>
<protein>
    <submittedName>
        <fullName evidence="2">Uncharacterized protein</fullName>
    </submittedName>
</protein>
<keyword evidence="3" id="KW-1185">Reference proteome</keyword>
<comment type="caution">
    <text evidence="2">The sequence shown here is derived from an EMBL/GenBank/DDBJ whole genome shotgun (WGS) entry which is preliminary data.</text>
</comment>
<organism evidence="2 3">
    <name type="scientific">Streptomyces capillispiralis</name>
    <dbReference type="NCBI Taxonomy" id="68182"/>
    <lineage>
        <taxon>Bacteria</taxon>
        <taxon>Bacillati</taxon>
        <taxon>Actinomycetota</taxon>
        <taxon>Actinomycetes</taxon>
        <taxon>Kitasatosporales</taxon>
        <taxon>Streptomycetaceae</taxon>
        <taxon>Streptomyces</taxon>
    </lineage>
</organism>
<dbReference type="EMBL" id="VIWV01000002">
    <property type="protein sequence ID" value="TWF74084.1"/>
    <property type="molecule type" value="Genomic_DNA"/>
</dbReference>
<feature type="region of interest" description="Disordered" evidence="1">
    <location>
        <begin position="1"/>
        <end position="29"/>
    </location>
</feature>
<name>A0A561SGU3_9ACTN</name>